<feature type="compositionally biased region" description="Polar residues" evidence="1">
    <location>
        <begin position="144"/>
        <end position="163"/>
    </location>
</feature>
<dbReference type="InterPro" id="IPR039333">
    <property type="entry name" value="PYM1"/>
</dbReference>
<feature type="compositionally biased region" description="Basic residues" evidence="1">
    <location>
        <begin position="75"/>
        <end position="89"/>
    </location>
</feature>
<dbReference type="Proteomes" id="UP001438707">
    <property type="component" value="Unassembled WGS sequence"/>
</dbReference>
<feature type="domain" description="WIBG Mago-binding" evidence="2">
    <location>
        <begin position="12"/>
        <end position="38"/>
    </location>
</feature>
<evidence type="ECO:0000313" key="3">
    <source>
        <dbReference type="EMBL" id="KAK9825265.1"/>
    </source>
</evidence>
<feature type="region of interest" description="Disordered" evidence="1">
    <location>
        <begin position="1"/>
        <end position="29"/>
    </location>
</feature>
<dbReference type="PANTHER" id="PTHR22959:SF0">
    <property type="entry name" value="PARTNER OF Y14 AND MAGO"/>
    <property type="match status" value="1"/>
</dbReference>
<dbReference type="InterPro" id="IPR036348">
    <property type="entry name" value="WIBG_N_sf"/>
</dbReference>
<sequence length="228" mass="24610">MSASANSETEDGERVIRGSRRPDGTYRKDIRVKAGYVPLEEQATFSSRSSQFRNGPGRVPGLIIDEVPEQPAVRPKGKSAKRNEAKRKKKEEEQLHPADGMLASQTAELRLEGQNGSSPQPPSAASSSPPGRIPPSGSTAHEMASNQQGMSSATSVKAASNSAAGGLTGDQNDLEKRLRALRKKLRQVDSLQDKQAAGQLLMPDESEKLKHAQQWRAEASNLEYALAQ</sequence>
<gene>
    <name evidence="3" type="ORF">WJX74_004533</name>
</gene>
<comment type="caution">
    <text evidence="3">The sequence shown here is derived from an EMBL/GenBank/DDBJ whole genome shotgun (WGS) entry which is preliminary data.</text>
</comment>
<accession>A0AAW1QUX3</accession>
<dbReference type="PANTHER" id="PTHR22959">
    <property type="entry name" value="PYM PROTEIN"/>
    <property type="match status" value="1"/>
</dbReference>
<feature type="compositionally biased region" description="Polar residues" evidence="1">
    <location>
        <begin position="44"/>
        <end position="53"/>
    </location>
</feature>
<dbReference type="GO" id="GO:0005737">
    <property type="term" value="C:cytoplasm"/>
    <property type="evidence" value="ECO:0007669"/>
    <property type="project" value="TreeGrafter"/>
</dbReference>
<proteinExistence type="predicted"/>
<dbReference type="GO" id="GO:0035145">
    <property type="term" value="C:exon-exon junction complex"/>
    <property type="evidence" value="ECO:0007669"/>
    <property type="project" value="TreeGrafter"/>
</dbReference>
<feature type="region of interest" description="Disordered" evidence="1">
    <location>
        <begin position="44"/>
        <end position="173"/>
    </location>
</feature>
<dbReference type="InterPro" id="IPR015362">
    <property type="entry name" value="WIBG_mago-bd"/>
</dbReference>
<dbReference type="SUPFAM" id="SSF101931">
    <property type="entry name" value="Pym (Within the bgcn gene intron protein, WIBG), N-terminal domain"/>
    <property type="match status" value="1"/>
</dbReference>
<dbReference type="SMART" id="SM01273">
    <property type="entry name" value="Mago-bind"/>
    <property type="match status" value="1"/>
</dbReference>
<organism evidence="3 4">
    <name type="scientific">Apatococcus lobatus</name>
    <dbReference type="NCBI Taxonomy" id="904363"/>
    <lineage>
        <taxon>Eukaryota</taxon>
        <taxon>Viridiplantae</taxon>
        <taxon>Chlorophyta</taxon>
        <taxon>core chlorophytes</taxon>
        <taxon>Trebouxiophyceae</taxon>
        <taxon>Chlorellales</taxon>
        <taxon>Chlorellaceae</taxon>
        <taxon>Apatococcus</taxon>
    </lineage>
</organism>
<feature type="compositionally biased region" description="Basic and acidic residues" evidence="1">
    <location>
        <begin position="12"/>
        <end position="29"/>
    </location>
</feature>
<dbReference type="GO" id="GO:1903259">
    <property type="term" value="P:exon-exon junction complex disassembly"/>
    <property type="evidence" value="ECO:0007669"/>
    <property type="project" value="InterPro"/>
</dbReference>
<evidence type="ECO:0000259" key="2">
    <source>
        <dbReference type="SMART" id="SM01273"/>
    </source>
</evidence>
<name>A0AAW1QUX3_9CHLO</name>
<evidence type="ECO:0000256" key="1">
    <source>
        <dbReference type="SAM" id="MobiDB-lite"/>
    </source>
</evidence>
<feature type="compositionally biased region" description="Low complexity" evidence="1">
    <location>
        <begin position="123"/>
        <end position="138"/>
    </location>
</feature>
<dbReference type="GO" id="GO:0003723">
    <property type="term" value="F:RNA binding"/>
    <property type="evidence" value="ECO:0007669"/>
    <property type="project" value="TreeGrafter"/>
</dbReference>
<evidence type="ECO:0000313" key="4">
    <source>
        <dbReference type="Proteomes" id="UP001438707"/>
    </source>
</evidence>
<feature type="region of interest" description="Disordered" evidence="1">
    <location>
        <begin position="185"/>
        <end position="205"/>
    </location>
</feature>
<dbReference type="Pfam" id="PF09282">
    <property type="entry name" value="Mago-bind"/>
    <property type="match status" value="1"/>
</dbReference>
<keyword evidence="4" id="KW-1185">Reference proteome</keyword>
<dbReference type="EMBL" id="JALJOS010000025">
    <property type="protein sequence ID" value="KAK9825265.1"/>
    <property type="molecule type" value="Genomic_DNA"/>
</dbReference>
<reference evidence="3 4" key="1">
    <citation type="journal article" date="2024" name="Nat. Commun.">
        <title>Phylogenomics reveals the evolutionary origins of lichenization in chlorophyte algae.</title>
        <authorList>
            <person name="Puginier C."/>
            <person name="Libourel C."/>
            <person name="Otte J."/>
            <person name="Skaloud P."/>
            <person name="Haon M."/>
            <person name="Grisel S."/>
            <person name="Petersen M."/>
            <person name="Berrin J.G."/>
            <person name="Delaux P.M."/>
            <person name="Dal Grande F."/>
            <person name="Keller J."/>
        </authorList>
    </citation>
    <scope>NUCLEOTIDE SEQUENCE [LARGE SCALE GENOMIC DNA]</scope>
    <source>
        <strain evidence="3 4">SAG 2145</strain>
    </source>
</reference>
<dbReference type="AlphaFoldDB" id="A0AAW1QUX3"/>
<protein>
    <recommendedName>
        <fullName evidence="2">WIBG Mago-binding domain-containing protein</fullName>
    </recommendedName>
</protein>